<dbReference type="Proteomes" id="UP000682358">
    <property type="component" value="Chromosome"/>
</dbReference>
<dbReference type="RefSeq" id="WP_140172276.1">
    <property type="nucleotide sequence ID" value="NZ_CAHPQZ010000078.1"/>
</dbReference>
<organism evidence="1 2">
    <name type="scientific">Providencia rettgeri</name>
    <dbReference type="NCBI Taxonomy" id="587"/>
    <lineage>
        <taxon>Bacteria</taxon>
        <taxon>Pseudomonadati</taxon>
        <taxon>Pseudomonadota</taxon>
        <taxon>Gammaproteobacteria</taxon>
        <taxon>Enterobacterales</taxon>
        <taxon>Morganellaceae</taxon>
        <taxon>Providencia</taxon>
    </lineage>
</organism>
<accession>A0AAJ4NKW2</accession>
<evidence type="ECO:0000313" key="1">
    <source>
        <dbReference type="EMBL" id="QWQ22037.1"/>
    </source>
</evidence>
<evidence type="ECO:0000313" key="2">
    <source>
        <dbReference type="Proteomes" id="UP000682358"/>
    </source>
</evidence>
<sequence length="62" mass="7239">MSKMIKICSMAEVMLILDVRSRNSVYNLERKAGFPPRIRIGIRRVGYDLNAVQEWLNTRTVK</sequence>
<dbReference type="EMBL" id="CP076405">
    <property type="protein sequence ID" value="QWQ22037.1"/>
    <property type="molecule type" value="Genomic_DNA"/>
</dbReference>
<dbReference type="AlphaFoldDB" id="A0AAJ4NKW2"/>
<reference evidence="1" key="1">
    <citation type="submission" date="2021-06" db="EMBL/GenBank/DDBJ databases">
        <title>Emergence of genetically related NDM-1-producing Providencia rettgeri strains in Argentina.</title>
        <authorList>
            <person name="Pasteran F."/>
            <person name="Meo A."/>
            <person name="Gomez S."/>
            <person name="Derdoy L."/>
            <person name="Albronoz E."/>
            <person name="Faccone D."/>
            <person name="Guerriero L."/>
            <person name="Archuby D."/>
            <person name="Tarzia A."/>
            <person name="Lopez M."/>
            <person name="Corso A."/>
        </authorList>
    </citation>
    <scope>NUCLEOTIDE SEQUENCE</scope>
    <source>
        <strain evidence="1">PreM15628</strain>
    </source>
</reference>
<dbReference type="Pfam" id="PF05930">
    <property type="entry name" value="Phage_AlpA"/>
    <property type="match status" value="1"/>
</dbReference>
<dbReference type="InterPro" id="IPR010260">
    <property type="entry name" value="AlpA"/>
</dbReference>
<name>A0AAJ4NKW2_PRORE</name>
<proteinExistence type="predicted"/>
<gene>
    <name evidence="1" type="ORF">KOF27_06840</name>
</gene>
<protein>
    <submittedName>
        <fullName evidence="1">AlpA family phage regulatory protein</fullName>
    </submittedName>
</protein>